<dbReference type="InterPro" id="IPR011444">
    <property type="entry name" value="DUF1549"/>
</dbReference>
<dbReference type="KEGG" id="uli:ETAA1_18970"/>
<dbReference type="EMBL" id="CP036273">
    <property type="protein sequence ID" value="QDU19957.1"/>
    <property type="molecule type" value="Genomic_DNA"/>
</dbReference>
<dbReference type="GO" id="GO:0009055">
    <property type="term" value="F:electron transfer activity"/>
    <property type="evidence" value="ECO:0007669"/>
    <property type="project" value="InterPro"/>
</dbReference>
<protein>
    <submittedName>
        <fullName evidence="5">Planctomycete cytochrome C</fullName>
    </submittedName>
</protein>
<evidence type="ECO:0000256" key="1">
    <source>
        <dbReference type="SAM" id="SignalP"/>
    </source>
</evidence>
<feature type="domain" description="DUF1553" evidence="3">
    <location>
        <begin position="430"/>
        <end position="687"/>
    </location>
</feature>
<name>A0A517XR17_9BACT</name>
<keyword evidence="1" id="KW-0732">Signal</keyword>
<dbReference type="InterPro" id="IPR022655">
    <property type="entry name" value="DUF1553"/>
</dbReference>
<feature type="domain" description="Cytochrome C Planctomycete-type" evidence="4">
    <location>
        <begin position="35"/>
        <end position="84"/>
    </location>
</feature>
<reference evidence="5 6" key="1">
    <citation type="submission" date="2019-02" db="EMBL/GenBank/DDBJ databases">
        <title>Deep-cultivation of Planctomycetes and their phenomic and genomic characterization uncovers novel biology.</title>
        <authorList>
            <person name="Wiegand S."/>
            <person name="Jogler M."/>
            <person name="Boedeker C."/>
            <person name="Pinto D."/>
            <person name="Vollmers J."/>
            <person name="Rivas-Marin E."/>
            <person name="Kohn T."/>
            <person name="Peeters S.H."/>
            <person name="Heuer A."/>
            <person name="Rast P."/>
            <person name="Oberbeckmann S."/>
            <person name="Bunk B."/>
            <person name="Jeske O."/>
            <person name="Meyerdierks A."/>
            <person name="Storesund J.E."/>
            <person name="Kallscheuer N."/>
            <person name="Luecker S."/>
            <person name="Lage O.M."/>
            <person name="Pohl T."/>
            <person name="Merkel B.J."/>
            <person name="Hornburger P."/>
            <person name="Mueller R.-W."/>
            <person name="Bruemmer F."/>
            <person name="Labrenz M."/>
            <person name="Spormann A.M."/>
            <person name="Op den Camp H."/>
            <person name="Overmann J."/>
            <person name="Amann R."/>
            <person name="Jetten M.S.M."/>
            <person name="Mascher T."/>
            <person name="Medema M.H."/>
            <person name="Devos D.P."/>
            <person name="Kaster A.-K."/>
            <person name="Ovreas L."/>
            <person name="Rohde M."/>
            <person name="Galperin M.Y."/>
            <person name="Jogler C."/>
        </authorList>
    </citation>
    <scope>NUCLEOTIDE SEQUENCE [LARGE SCALE GENOMIC DNA]</scope>
    <source>
        <strain evidence="5 6">ETA_A1</strain>
    </source>
</reference>
<keyword evidence="6" id="KW-1185">Reference proteome</keyword>
<dbReference type="GO" id="GO:0020037">
    <property type="term" value="F:heme binding"/>
    <property type="evidence" value="ECO:0007669"/>
    <property type="project" value="InterPro"/>
</dbReference>
<dbReference type="PANTHER" id="PTHR35889:SF3">
    <property type="entry name" value="F-BOX DOMAIN-CONTAINING PROTEIN"/>
    <property type="match status" value="1"/>
</dbReference>
<feature type="chain" id="PRO_5022190812" evidence="1">
    <location>
        <begin position="19"/>
        <end position="719"/>
    </location>
</feature>
<evidence type="ECO:0000259" key="4">
    <source>
        <dbReference type="Pfam" id="PF07635"/>
    </source>
</evidence>
<dbReference type="AlphaFoldDB" id="A0A517XR17"/>
<dbReference type="RefSeq" id="WP_145236723.1">
    <property type="nucleotide sequence ID" value="NZ_CP036273.1"/>
</dbReference>
<dbReference type="PANTHER" id="PTHR35889">
    <property type="entry name" value="CYCLOINULO-OLIGOSACCHARIDE FRUCTANOTRANSFERASE-RELATED"/>
    <property type="match status" value="1"/>
</dbReference>
<dbReference type="SUPFAM" id="SSF46626">
    <property type="entry name" value="Cytochrome c"/>
    <property type="match status" value="1"/>
</dbReference>
<sequence length="719" mass="79103" precursor="true">MRTATLPAVLFLATAARAAPPDFDRQVAPILAARCAACHSGDDAKGDLDLTRKGAVVGKAVVPGKLADSPLWQRVDAGEMPPKGGLPAAEKALLKEWIAGGAGWGTDPIDPYAVTTSTRAGRDWWSLQPIRRPAIPPILGREHLARNDLDRFILAKLPPGWEPAPPADKRTLIRRVAYDLIGLPPSYEEVEAFAADADPHAYEKLVEKLLASPHYGERWGRHWLDVARYAETCGYERDQVKPDVWKYRDWVIRAFNTDLPFERFVLEQLAGDELPDATADTVAATGFIRLGTWNDEPNDPTEYKYDRLEDMVGATSTAFLGLTVRCARCHDHKFDPIRQTDYYRMGAAFWAGFVEPGPRELLGGPDAKALGFPAVFGWTDRGRTVPPLKLLKKGDPARPGAVVEPGHQSAIPALDRPFTPPPEGAKTTTRRLQLARWIADPVNPLAARVWVNRVWQHHFGHALARTPDNLGFTGDKPTHPELLDWLAADFRALGGRTKPLHRLILHSATYRQASIHPVAAEYEKTDAGNRLWWRAERRRLDAEGLRDSLQSAGGNLKLDRVGGPSFAPDIPPDALEGLSMKGAAWKASPPAEQGRRTVYVFAKRGLLPPLLTTFDLPDTTLPSCRRDVTIVPTQALALLNNPFVHSQSAALARRVGGGSKDEQVTRAWRLAFGRDPRPGERAAALTHLERQASLLGDPTAALASLCHVLLNTNEFAYVD</sequence>
<organism evidence="5 6">
    <name type="scientific">Urbifossiella limnaea</name>
    <dbReference type="NCBI Taxonomy" id="2528023"/>
    <lineage>
        <taxon>Bacteria</taxon>
        <taxon>Pseudomonadati</taxon>
        <taxon>Planctomycetota</taxon>
        <taxon>Planctomycetia</taxon>
        <taxon>Gemmatales</taxon>
        <taxon>Gemmataceae</taxon>
        <taxon>Urbifossiella</taxon>
    </lineage>
</organism>
<accession>A0A517XR17</accession>
<evidence type="ECO:0000259" key="2">
    <source>
        <dbReference type="Pfam" id="PF07583"/>
    </source>
</evidence>
<dbReference type="InterPro" id="IPR011429">
    <property type="entry name" value="Cyt_c_Planctomycete-type"/>
</dbReference>
<proteinExistence type="predicted"/>
<evidence type="ECO:0000259" key="3">
    <source>
        <dbReference type="Pfam" id="PF07587"/>
    </source>
</evidence>
<evidence type="ECO:0000313" key="5">
    <source>
        <dbReference type="EMBL" id="QDU19957.1"/>
    </source>
</evidence>
<dbReference type="Pfam" id="PF07583">
    <property type="entry name" value="PSCyt2"/>
    <property type="match status" value="1"/>
</dbReference>
<dbReference type="Pfam" id="PF07635">
    <property type="entry name" value="PSCyt1"/>
    <property type="match status" value="1"/>
</dbReference>
<feature type="signal peptide" evidence="1">
    <location>
        <begin position="1"/>
        <end position="18"/>
    </location>
</feature>
<gene>
    <name evidence="5" type="ORF">ETAA1_18970</name>
</gene>
<feature type="domain" description="DUF1549" evidence="2">
    <location>
        <begin position="149"/>
        <end position="349"/>
    </location>
</feature>
<dbReference type="Pfam" id="PF07587">
    <property type="entry name" value="PSD1"/>
    <property type="match status" value="1"/>
</dbReference>
<dbReference type="Proteomes" id="UP000319576">
    <property type="component" value="Chromosome"/>
</dbReference>
<dbReference type="OrthoDB" id="127107at2"/>
<dbReference type="InterPro" id="IPR036909">
    <property type="entry name" value="Cyt_c-like_dom_sf"/>
</dbReference>
<evidence type="ECO:0000313" key="6">
    <source>
        <dbReference type="Proteomes" id="UP000319576"/>
    </source>
</evidence>